<name>A0ABS8MLI1_9FLAO</name>
<feature type="chain" id="PRO_5046348329" evidence="12">
    <location>
        <begin position="18"/>
        <end position="1117"/>
    </location>
</feature>
<evidence type="ECO:0000256" key="3">
    <source>
        <dbReference type="ARBA" id="ARBA00022452"/>
    </source>
</evidence>
<keyword evidence="4" id="KW-0406">Ion transport</keyword>
<dbReference type="InterPro" id="IPR008969">
    <property type="entry name" value="CarboxyPept-like_regulatory"/>
</dbReference>
<evidence type="ECO:0000313" key="14">
    <source>
        <dbReference type="EMBL" id="MCC9066344.1"/>
    </source>
</evidence>
<evidence type="ECO:0000259" key="13">
    <source>
        <dbReference type="SMART" id="SM00965"/>
    </source>
</evidence>
<dbReference type="Proteomes" id="UP001430679">
    <property type="component" value="Unassembled WGS sequence"/>
</dbReference>
<evidence type="ECO:0000256" key="11">
    <source>
        <dbReference type="RuleBase" id="RU003357"/>
    </source>
</evidence>
<evidence type="ECO:0000313" key="15">
    <source>
        <dbReference type="Proteomes" id="UP001430679"/>
    </source>
</evidence>
<organism evidence="14 15">
    <name type="scientific">Flavobacterium piscisymbiosum</name>
    <dbReference type="NCBI Taxonomy" id="2893753"/>
    <lineage>
        <taxon>Bacteria</taxon>
        <taxon>Pseudomonadati</taxon>
        <taxon>Bacteroidota</taxon>
        <taxon>Flavobacteriia</taxon>
        <taxon>Flavobacteriales</taxon>
        <taxon>Flavobacteriaceae</taxon>
        <taxon>Flavobacterium</taxon>
    </lineage>
</organism>
<dbReference type="InterPro" id="IPR037066">
    <property type="entry name" value="Plug_dom_sf"/>
</dbReference>
<protein>
    <submittedName>
        <fullName evidence="14">TonB-dependent receptor</fullName>
    </submittedName>
</protein>
<dbReference type="NCBIfam" id="TIGR04057">
    <property type="entry name" value="SusC_RagA_signa"/>
    <property type="match status" value="1"/>
</dbReference>
<keyword evidence="14" id="KW-0675">Receptor</keyword>
<dbReference type="Pfam" id="PF00593">
    <property type="entry name" value="TonB_dep_Rec_b-barrel"/>
    <property type="match status" value="1"/>
</dbReference>
<dbReference type="NCBIfam" id="TIGR04056">
    <property type="entry name" value="OMP_RagA_SusC"/>
    <property type="match status" value="1"/>
</dbReference>
<dbReference type="SUPFAM" id="SSF49464">
    <property type="entry name" value="Carboxypeptidase regulatory domain-like"/>
    <property type="match status" value="1"/>
</dbReference>
<dbReference type="InterPro" id="IPR023997">
    <property type="entry name" value="TonB-dep_OMP_SusC/RagA_CS"/>
</dbReference>
<dbReference type="InterPro" id="IPR039426">
    <property type="entry name" value="TonB-dep_rcpt-like"/>
</dbReference>
<dbReference type="SUPFAM" id="SSF56935">
    <property type="entry name" value="Porins"/>
    <property type="match status" value="1"/>
</dbReference>
<sequence>MKLSLLFFVTASFVMQASVSYSQKTKISLNKESVTVKEVIDEIETTTEFKFLFNTKAVDLNRRVSLNVKKVPVNVILDMLFKGTDTSYEIDDRKILLTKTKASKVIMTEAPSLLDLAPKPIKGVITDSKGQPLPSANVVEKGTKNGVTTDFDGKFALTVSDENAILVISFIGFDSKEVALKGQSLINVTLTESAAGLNEVVVVGYGTQKKRDITGSVSSINKNAIKDLVLTSTEQALKGQAAGVQMTQSSSAPGGGASVRIRGGNSISAGNEPLYVIDGFPIYNDSSNSTGVLGNGQPTNVLASINPSDIESMEILKDASATAIYGARGANGVIIITTKRGKSGQANVSFETYYGFQQLSKKIDLVNAYDFAKNANVDNIQRVRPIIYPDPEIYNPAVYGQGTDWQDEAFRIAPTQNYQLGFTGGNDQTKYAISGNYFTQDGILRGSDFTRGSIRVNLDQNLSSKFKLGLSFTASRTANNQAKTDTDLDANNIGAVTSILYAPPTAPVYAADGSYNRFIGPDGSFYGNPVASLLEIKNLSRTDRVMGNLFLDYKITKDLLFKVSFGGDQINVKDDYYLPAFIQNTGQNARARIGVNQSFSWLNENTLTYTKTFAEKHNFTALGGFTRQKFTSENVTTGADRFVNDILEDGSLGSGAIVVPPTSNINEWALESYIARINYGYNDKYLLTLTGRADGSSRFGESNKFSFFPSGSLAWRVSQEEFMKSTEKVISNLKLRVSYGQTGNTEIPTYRSLAALGGISNYPIGGVITSGVASTRVANPNLKWETTSQFDAGMDLSLFSNRINIVADYYDKRTEDLLLDVQIPGTSGYQTSLQNVGSVRNHGIELALNTVNFDSDFKWKTSFNITFNKNEVTDLGGDYERPAGGGSASKAIANTGILRVGEPVGLFYGYVTDGLFQTPAEVTAGIASGQAGVQLGDRRYKDVNGDGKLDANDRTILGYAQPDFFYGMTNTFSYKNFDLNVLINGVQGNDVLNLNVNAETDINAPGSNNRWTPTNTNTDVPRTTKETRLTNKQVEDGSYLRIQNISFGYEMPKIVFKNTFVQSVRLYVSLQNYFTFTNYKGYNPDVNSFGQDNLSIGVDRGGYPAAKTFLMGLNVKL</sequence>
<reference evidence="14" key="1">
    <citation type="submission" date="2021-11" db="EMBL/GenBank/DDBJ databases">
        <title>Description of novel Flavobacterium species.</title>
        <authorList>
            <person name="Saticioglu I.B."/>
            <person name="Ay H."/>
            <person name="Altun S."/>
            <person name="Duman M."/>
        </authorList>
    </citation>
    <scope>NUCLEOTIDE SEQUENCE</scope>
    <source>
        <strain evidence="14">F-30</strain>
    </source>
</reference>
<dbReference type="InterPro" id="IPR000531">
    <property type="entry name" value="Beta-barrel_TonB"/>
</dbReference>
<evidence type="ECO:0000256" key="9">
    <source>
        <dbReference type="ARBA" id="ARBA00023237"/>
    </source>
</evidence>
<comment type="caution">
    <text evidence="14">The sequence shown here is derived from an EMBL/GenBank/DDBJ whole genome shotgun (WGS) entry which is preliminary data.</text>
</comment>
<keyword evidence="7 11" id="KW-0798">TonB box</keyword>
<feature type="signal peptide" evidence="12">
    <location>
        <begin position="1"/>
        <end position="17"/>
    </location>
</feature>
<dbReference type="Gene3D" id="2.60.40.1120">
    <property type="entry name" value="Carboxypeptidase-like, regulatory domain"/>
    <property type="match status" value="1"/>
</dbReference>
<comment type="similarity">
    <text evidence="10 11">Belongs to the TonB-dependent receptor family.</text>
</comment>
<dbReference type="Pfam" id="PF13715">
    <property type="entry name" value="CarbopepD_reg_2"/>
    <property type="match status" value="1"/>
</dbReference>
<evidence type="ECO:0000256" key="12">
    <source>
        <dbReference type="SAM" id="SignalP"/>
    </source>
</evidence>
<dbReference type="Pfam" id="PF07660">
    <property type="entry name" value="STN"/>
    <property type="match status" value="1"/>
</dbReference>
<keyword evidence="8 10" id="KW-0472">Membrane</keyword>
<accession>A0ABS8MLI1</accession>
<keyword evidence="3 10" id="KW-1134">Transmembrane beta strand</keyword>
<comment type="subcellular location">
    <subcellularLocation>
        <location evidence="1 10">Cell outer membrane</location>
        <topology evidence="1 10">Multi-pass membrane protein</topology>
    </subcellularLocation>
</comment>
<dbReference type="EMBL" id="JAJJMM010000001">
    <property type="protein sequence ID" value="MCC9066344.1"/>
    <property type="molecule type" value="Genomic_DNA"/>
</dbReference>
<dbReference type="Gene3D" id="2.40.170.20">
    <property type="entry name" value="TonB-dependent receptor, beta-barrel domain"/>
    <property type="match status" value="1"/>
</dbReference>
<keyword evidence="2 10" id="KW-0813">Transport</keyword>
<evidence type="ECO:0000256" key="2">
    <source>
        <dbReference type="ARBA" id="ARBA00022448"/>
    </source>
</evidence>
<keyword evidence="15" id="KW-1185">Reference proteome</keyword>
<keyword evidence="5 10" id="KW-0812">Transmembrane</keyword>
<evidence type="ECO:0000256" key="4">
    <source>
        <dbReference type="ARBA" id="ARBA00022496"/>
    </source>
</evidence>
<proteinExistence type="inferred from homology"/>
<dbReference type="InterPro" id="IPR011662">
    <property type="entry name" value="Secretin/TonB_short_N"/>
</dbReference>
<evidence type="ECO:0000256" key="5">
    <source>
        <dbReference type="ARBA" id="ARBA00022692"/>
    </source>
</evidence>
<dbReference type="InterPro" id="IPR023996">
    <property type="entry name" value="TonB-dep_OMP_SusC/RagA"/>
</dbReference>
<dbReference type="SMART" id="SM00965">
    <property type="entry name" value="STN"/>
    <property type="match status" value="1"/>
</dbReference>
<feature type="domain" description="Secretin/TonB short N-terminal" evidence="13">
    <location>
        <begin position="49"/>
        <end position="100"/>
    </location>
</feature>
<dbReference type="PROSITE" id="PS52016">
    <property type="entry name" value="TONB_DEPENDENT_REC_3"/>
    <property type="match status" value="1"/>
</dbReference>
<gene>
    <name evidence="14" type="ORF">LNP81_25425</name>
</gene>
<evidence type="ECO:0000256" key="1">
    <source>
        <dbReference type="ARBA" id="ARBA00004571"/>
    </source>
</evidence>
<dbReference type="Pfam" id="PF07715">
    <property type="entry name" value="Plug"/>
    <property type="match status" value="1"/>
</dbReference>
<dbReference type="InterPro" id="IPR012910">
    <property type="entry name" value="Plug_dom"/>
</dbReference>
<keyword evidence="12" id="KW-0732">Signal</keyword>
<keyword evidence="9 10" id="KW-0998">Cell outer membrane</keyword>
<evidence type="ECO:0000256" key="6">
    <source>
        <dbReference type="ARBA" id="ARBA00023004"/>
    </source>
</evidence>
<evidence type="ECO:0000256" key="10">
    <source>
        <dbReference type="PROSITE-ProRule" id="PRU01360"/>
    </source>
</evidence>
<evidence type="ECO:0000256" key="7">
    <source>
        <dbReference type="ARBA" id="ARBA00023077"/>
    </source>
</evidence>
<dbReference type="Gene3D" id="2.170.130.10">
    <property type="entry name" value="TonB-dependent receptor, plug domain"/>
    <property type="match status" value="1"/>
</dbReference>
<dbReference type="InterPro" id="IPR036942">
    <property type="entry name" value="Beta-barrel_TonB_sf"/>
</dbReference>
<keyword evidence="6" id="KW-0408">Iron</keyword>
<keyword evidence="4" id="KW-0410">Iron transport</keyword>
<dbReference type="RefSeq" id="WP_230040219.1">
    <property type="nucleotide sequence ID" value="NZ_JAJJMM010000001.1"/>
</dbReference>
<evidence type="ECO:0000256" key="8">
    <source>
        <dbReference type="ARBA" id="ARBA00023136"/>
    </source>
</evidence>